<accession>A0A1G8AWW3</accession>
<dbReference type="EMBL" id="FNDN01000001">
    <property type="protein sequence ID" value="SDH25485.1"/>
    <property type="molecule type" value="Genomic_DNA"/>
</dbReference>
<dbReference type="SUPFAM" id="SSF110087">
    <property type="entry name" value="DR1885-like metal-binding protein"/>
    <property type="match status" value="1"/>
</dbReference>
<evidence type="ECO:0000313" key="1">
    <source>
        <dbReference type="EMBL" id="SDH25485.1"/>
    </source>
</evidence>
<reference evidence="1 2" key="1">
    <citation type="submission" date="2016-10" db="EMBL/GenBank/DDBJ databases">
        <authorList>
            <person name="de Groot N.N."/>
        </authorList>
    </citation>
    <scope>NUCLEOTIDE SEQUENCE [LARGE SCALE GENOMIC DNA]</scope>
    <source>
        <strain evidence="1 2">DSM 44892</strain>
    </source>
</reference>
<gene>
    <name evidence="1" type="ORF">SAMN05444695_101568</name>
</gene>
<protein>
    <recommendedName>
        <fullName evidence="3">Copper chaperone PCu(A)C</fullName>
    </recommendedName>
</protein>
<proteinExistence type="predicted"/>
<dbReference type="PANTHER" id="PTHR36302:SF1">
    <property type="entry name" value="COPPER CHAPERONE PCU(A)C"/>
    <property type="match status" value="1"/>
</dbReference>
<organism evidence="1 2">
    <name type="scientific">Rhodococcus triatomae</name>
    <dbReference type="NCBI Taxonomy" id="300028"/>
    <lineage>
        <taxon>Bacteria</taxon>
        <taxon>Bacillati</taxon>
        <taxon>Actinomycetota</taxon>
        <taxon>Actinomycetes</taxon>
        <taxon>Mycobacteriales</taxon>
        <taxon>Nocardiaceae</taxon>
        <taxon>Rhodococcus</taxon>
    </lineage>
</organism>
<dbReference type="Gene3D" id="2.60.40.1890">
    <property type="entry name" value="PCu(A)C copper chaperone"/>
    <property type="match status" value="1"/>
</dbReference>
<dbReference type="PROSITE" id="PS51257">
    <property type="entry name" value="PROKAR_LIPOPROTEIN"/>
    <property type="match status" value="1"/>
</dbReference>
<dbReference type="OrthoDB" id="9796962at2"/>
<dbReference type="InterPro" id="IPR058248">
    <property type="entry name" value="Lxx211020-like"/>
</dbReference>
<dbReference type="InterPro" id="IPR007410">
    <property type="entry name" value="LpqE-like"/>
</dbReference>
<dbReference type="Proteomes" id="UP000183263">
    <property type="component" value="Unassembled WGS sequence"/>
</dbReference>
<dbReference type="Pfam" id="PF04314">
    <property type="entry name" value="PCuAC"/>
    <property type="match status" value="1"/>
</dbReference>
<dbReference type="AlphaFoldDB" id="A0A1G8AWW3"/>
<name>A0A1G8AWW3_9NOCA</name>
<dbReference type="PANTHER" id="PTHR36302">
    <property type="entry name" value="BLR7088 PROTEIN"/>
    <property type="match status" value="1"/>
</dbReference>
<sequence>MTSKYFRTSALGVAILAGVALAGCGTDSDPQENTARAADAITVAAPWVKAAETGMTGAFADFTNTGDRDIRIVAVDSPASARGELHEMATGDAGTPVMREVEDGFLVPTGDTRSLEPGADHIMLMELTAPLIAGSDTDITVTFDDGSSTTFSAQVRDFAGNREEYAPGHGN</sequence>
<evidence type="ECO:0000313" key="2">
    <source>
        <dbReference type="Proteomes" id="UP000183263"/>
    </source>
</evidence>
<dbReference type="RefSeq" id="WP_072736096.1">
    <property type="nucleotide sequence ID" value="NZ_CP048813.1"/>
</dbReference>
<keyword evidence="2" id="KW-1185">Reference proteome</keyword>
<dbReference type="InterPro" id="IPR036182">
    <property type="entry name" value="PCuAC_sf"/>
</dbReference>
<evidence type="ECO:0008006" key="3">
    <source>
        <dbReference type="Google" id="ProtNLM"/>
    </source>
</evidence>